<dbReference type="GO" id="GO:0008360">
    <property type="term" value="P:regulation of cell shape"/>
    <property type="evidence" value="ECO:0007669"/>
    <property type="project" value="UniProtKB-KW"/>
</dbReference>
<keyword evidence="5 16" id="KW-0963">Cytoplasm</keyword>
<evidence type="ECO:0000256" key="1">
    <source>
        <dbReference type="ARBA" id="ARBA00001974"/>
    </source>
</evidence>
<comment type="function">
    <text evidence="2 16">Cell wall formation.</text>
</comment>
<dbReference type="InterPro" id="IPR036318">
    <property type="entry name" value="FAD-bd_PCMH-like_sf"/>
</dbReference>
<dbReference type="STRING" id="1612202.SAMN05421734_10138"/>
<dbReference type="PANTHER" id="PTHR21071">
    <property type="entry name" value="UDP-N-ACETYLENOLPYRUVOYLGLUCOSAMINE REDUCTASE"/>
    <property type="match status" value="1"/>
</dbReference>
<dbReference type="InterPro" id="IPR036635">
    <property type="entry name" value="MurB_C_sf"/>
</dbReference>
<accession>A0A1G6GGA8</accession>
<gene>
    <name evidence="16" type="primary">murB</name>
    <name evidence="19" type="ORF">SAMN05421734_10138</name>
</gene>
<dbReference type="GO" id="GO:0008762">
    <property type="term" value="F:UDP-N-acetylmuramate dehydrogenase activity"/>
    <property type="evidence" value="ECO:0007669"/>
    <property type="project" value="UniProtKB-UniRule"/>
</dbReference>
<keyword evidence="10 16" id="KW-0133">Cell shape</keyword>
<dbReference type="HAMAP" id="MF_00037">
    <property type="entry name" value="MurB"/>
    <property type="match status" value="1"/>
</dbReference>
<evidence type="ECO:0000256" key="14">
    <source>
        <dbReference type="ARBA" id="ARBA00023316"/>
    </source>
</evidence>
<feature type="active site" evidence="16">
    <location>
        <position position="292"/>
    </location>
</feature>
<protein>
    <recommendedName>
        <fullName evidence="16">UDP-N-acetylenolpyruvoylglucosamine reductase</fullName>
        <ecNumber evidence="16">1.3.1.98</ecNumber>
    </recommendedName>
    <alternativeName>
        <fullName evidence="16">UDP-N-acetylmuramate dehydrogenase</fullName>
    </alternativeName>
</protein>
<evidence type="ECO:0000256" key="10">
    <source>
        <dbReference type="ARBA" id="ARBA00022960"/>
    </source>
</evidence>
<evidence type="ECO:0000259" key="18">
    <source>
        <dbReference type="Pfam" id="PF02873"/>
    </source>
</evidence>
<dbReference type="Proteomes" id="UP000242949">
    <property type="component" value="Unassembled WGS sequence"/>
</dbReference>
<dbReference type="GO" id="GO:0005829">
    <property type="term" value="C:cytosol"/>
    <property type="evidence" value="ECO:0007669"/>
    <property type="project" value="TreeGrafter"/>
</dbReference>
<keyword evidence="14 16" id="KW-0961">Cell wall biogenesis/degradation</keyword>
<evidence type="ECO:0000256" key="7">
    <source>
        <dbReference type="ARBA" id="ARBA00022630"/>
    </source>
</evidence>
<dbReference type="Gene3D" id="3.30.465.10">
    <property type="match status" value="1"/>
</dbReference>
<evidence type="ECO:0000256" key="15">
    <source>
        <dbReference type="ARBA" id="ARBA00048914"/>
    </source>
</evidence>
<evidence type="ECO:0000256" key="8">
    <source>
        <dbReference type="ARBA" id="ARBA00022827"/>
    </source>
</evidence>
<dbReference type="GO" id="GO:0050660">
    <property type="term" value="F:flavin adenine dinucleotide binding"/>
    <property type="evidence" value="ECO:0007669"/>
    <property type="project" value="InterPro"/>
</dbReference>
<evidence type="ECO:0000256" key="5">
    <source>
        <dbReference type="ARBA" id="ARBA00022490"/>
    </source>
</evidence>
<feature type="active site" description="Proton donor" evidence="16">
    <location>
        <position position="218"/>
    </location>
</feature>
<dbReference type="InterPro" id="IPR016167">
    <property type="entry name" value="FAD-bd_PCMH_sub1"/>
</dbReference>
<dbReference type="EC" id="1.3.1.98" evidence="16"/>
<feature type="active site" evidence="16">
    <location>
        <position position="163"/>
    </location>
</feature>
<dbReference type="RefSeq" id="WP_090791563.1">
    <property type="nucleotide sequence ID" value="NZ_FMYI01000001.1"/>
</dbReference>
<feature type="domain" description="UDP-N-acetylenolpyruvoylglucosamine reductase C-terminal" evidence="18">
    <location>
        <begin position="194"/>
        <end position="295"/>
    </location>
</feature>
<dbReference type="PANTHER" id="PTHR21071:SF4">
    <property type="entry name" value="UDP-N-ACETYLENOLPYRUVOYLGLUCOSAMINE REDUCTASE"/>
    <property type="match status" value="1"/>
</dbReference>
<comment type="catalytic activity">
    <reaction evidence="15 16">
        <text>UDP-N-acetyl-alpha-D-muramate + NADP(+) = UDP-N-acetyl-3-O-(1-carboxyvinyl)-alpha-D-glucosamine + NADPH + H(+)</text>
        <dbReference type="Rhea" id="RHEA:12248"/>
        <dbReference type="ChEBI" id="CHEBI:15378"/>
        <dbReference type="ChEBI" id="CHEBI:57783"/>
        <dbReference type="ChEBI" id="CHEBI:58349"/>
        <dbReference type="ChEBI" id="CHEBI:68483"/>
        <dbReference type="ChEBI" id="CHEBI:70757"/>
        <dbReference type="EC" id="1.3.1.98"/>
    </reaction>
</comment>
<keyword evidence="11 16" id="KW-0573">Peptidoglycan synthesis</keyword>
<dbReference type="SUPFAM" id="SSF56176">
    <property type="entry name" value="FAD-binding/transporter-associated domain-like"/>
    <property type="match status" value="1"/>
</dbReference>
<keyword evidence="9 16" id="KW-0521">NADP</keyword>
<evidence type="ECO:0000256" key="6">
    <source>
        <dbReference type="ARBA" id="ARBA00022618"/>
    </source>
</evidence>
<evidence type="ECO:0000313" key="20">
    <source>
        <dbReference type="Proteomes" id="UP000242949"/>
    </source>
</evidence>
<dbReference type="GO" id="GO:0051301">
    <property type="term" value="P:cell division"/>
    <property type="evidence" value="ECO:0007669"/>
    <property type="project" value="UniProtKB-KW"/>
</dbReference>
<dbReference type="OrthoDB" id="9804753at2"/>
<evidence type="ECO:0000256" key="16">
    <source>
        <dbReference type="HAMAP-Rule" id="MF_00037"/>
    </source>
</evidence>
<dbReference type="GO" id="GO:0009252">
    <property type="term" value="P:peptidoglycan biosynthetic process"/>
    <property type="evidence" value="ECO:0007669"/>
    <property type="project" value="UniProtKB-UniRule"/>
</dbReference>
<dbReference type="Pfam" id="PF01565">
    <property type="entry name" value="FAD_binding_4"/>
    <property type="match status" value="1"/>
</dbReference>
<dbReference type="InterPro" id="IPR016169">
    <property type="entry name" value="FAD-bd_PCMH_sub2"/>
</dbReference>
<dbReference type="Gene3D" id="3.90.78.10">
    <property type="entry name" value="UDP-N-acetylenolpyruvoylglucosamine reductase, C-terminal domain"/>
    <property type="match status" value="1"/>
</dbReference>
<evidence type="ECO:0000256" key="11">
    <source>
        <dbReference type="ARBA" id="ARBA00022984"/>
    </source>
</evidence>
<evidence type="ECO:0000313" key="19">
    <source>
        <dbReference type="EMBL" id="SDB81048.1"/>
    </source>
</evidence>
<keyword evidence="20" id="KW-1185">Reference proteome</keyword>
<dbReference type="AlphaFoldDB" id="A0A1G6GGA8"/>
<dbReference type="UniPathway" id="UPA00219"/>
<dbReference type="NCBIfam" id="TIGR00179">
    <property type="entry name" value="murB"/>
    <property type="match status" value="1"/>
</dbReference>
<keyword evidence="13 16" id="KW-0131">Cell cycle</keyword>
<feature type="domain" description="FAD linked oxidase N-terminal" evidence="17">
    <location>
        <begin position="25"/>
        <end position="142"/>
    </location>
</feature>
<dbReference type="InterPro" id="IPR011601">
    <property type="entry name" value="MurB_C"/>
</dbReference>
<keyword evidence="6 16" id="KW-0132">Cell division</keyword>
<evidence type="ECO:0000256" key="3">
    <source>
        <dbReference type="ARBA" id="ARBA00004496"/>
    </source>
</evidence>
<comment type="similarity">
    <text evidence="16">Belongs to the MurB family.</text>
</comment>
<name>A0A1G6GGA8_9BACI</name>
<comment type="pathway">
    <text evidence="4 16">Cell wall biogenesis; peptidoglycan biosynthesis.</text>
</comment>
<evidence type="ECO:0000256" key="2">
    <source>
        <dbReference type="ARBA" id="ARBA00003921"/>
    </source>
</evidence>
<dbReference type="EMBL" id="FMYI01000001">
    <property type="protein sequence ID" value="SDB81048.1"/>
    <property type="molecule type" value="Genomic_DNA"/>
</dbReference>
<keyword evidence="12 16" id="KW-0560">Oxidoreductase</keyword>
<dbReference type="Gene3D" id="3.30.43.10">
    <property type="entry name" value="Uridine Diphospho-n-acetylenolpyruvylglucosamine Reductase, domain 2"/>
    <property type="match status" value="1"/>
</dbReference>
<evidence type="ECO:0000259" key="17">
    <source>
        <dbReference type="Pfam" id="PF01565"/>
    </source>
</evidence>
<reference evidence="20" key="1">
    <citation type="submission" date="2016-09" db="EMBL/GenBank/DDBJ databases">
        <authorList>
            <person name="Varghese N."/>
            <person name="Submissions S."/>
        </authorList>
    </citation>
    <scope>NUCLEOTIDE SEQUENCE [LARGE SCALE GENOMIC DNA]</scope>
    <source>
        <strain evidence="20">S5</strain>
    </source>
</reference>
<keyword evidence="7 16" id="KW-0285">Flavoprotein</keyword>
<dbReference type="Pfam" id="PF02873">
    <property type="entry name" value="MurB_C"/>
    <property type="match status" value="1"/>
</dbReference>
<dbReference type="SUPFAM" id="SSF56194">
    <property type="entry name" value="Uridine diphospho-N-Acetylenolpyruvylglucosamine reductase, MurB, C-terminal domain"/>
    <property type="match status" value="1"/>
</dbReference>
<proteinExistence type="inferred from homology"/>
<keyword evidence="8 16" id="KW-0274">FAD</keyword>
<sequence>MNYLVMKNCSLKQYNTLRLDAMAETVLFPLNEQGVKDIYNDFKNQKIIILGNGSNILLSKQTYAEEYVFVSFKHLDALYLSNDQIIAETGVLLSSLSWFALQAGISGYEFLEDVPGSIGGAVTMNAGTYKDTIGQLLDQITYYSLEEDKIKTDKVTEKDFGRRSSKWGTRKDIILTTVFKNTSEEQKSENYESILDEILRIKRQRYMKQPRNYPNAGSVFKRPTHNGEDFYVWKLFDEVGLRGYKIGDAMISNKHPGFIVNTGKATSEQVLSLIELAQKKVKEKFDIDLELEWKIH</sequence>
<evidence type="ECO:0000256" key="9">
    <source>
        <dbReference type="ARBA" id="ARBA00022857"/>
    </source>
</evidence>
<organism evidence="19 20">
    <name type="scientific">Pelagirhabdus alkalitolerans</name>
    <dbReference type="NCBI Taxonomy" id="1612202"/>
    <lineage>
        <taxon>Bacteria</taxon>
        <taxon>Bacillati</taxon>
        <taxon>Bacillota</taxon>
        <taxon>Bacilli</taxon>
        <taxon>Bacillales</taxon>
        <taxon>Bacillaceae</taxon>
        <taxon>Pelagirhabdus</taxon>
    </lineage>
</organism>
<evidence type="ECO:0000256" key="13">
    <source>
        <dbReference type="ARBA" id="ARBA00023306"/>
    </source>
</evidence>
<dbReference type="InterPro" id="IPR003170">
    <property type="entry name" value="MurB"/>
</dbReference>
<comment type="cofactor">
    <cofactor evidence="1 16">
        <name>FAD</name>
        <dbReference type="ChEBI" id="CHEBI:57692"/>
    </cofactor>
</comment>
<evidence type="ECO:0000256" key="4">
    <source>
        <dbReference type="ARBA" id="ARBA00004752"/>
    </source>
</evidence>
<dbReference type="InterPro" id="IPR006094">
    <property type="entry name" value="Oxid_FAD_bind_N"/>
</dbReference>
<comment type="subcellular location">
    <subcellularLocation>
        <location evidence="3 16">Cytoplasm</location>
    </subcellularLocation>
</comment>
<evidence type="ECO:0000256" key="12">
    <source>
        <dbReference type="ARBA" id="ARBA00023002"/>
    </source>
</evidence>
<dbReference type="GO" id="GO:0071555">
    <property type="term" value="P:cell wall organization"/>
    <property type="evidence" value="ECO:0007669"/>
    <property type="project" value="UniProtKB-KW"/>
</dbReference>